<dbReference type="SUPFAM" id="SSF54782">
    <property type="entry name" value="Porphobilinogen deaminase (hydroxymethylbilane synthase), C-terminal domain"/>
    <property type="match status" value="1"/>
</dbReference>
<dbReference type="CDD" id="cd13646">
    <property type="entry name" value="PBP2_EcHMBS_like"/>
    <property type="match status" value="1"/>
</dbReference>
<dbReference type="OrthoDB" id="9810298at2"/>
<protein>
    <recommendedName>
        <fullName evidence="8">Porphobilinogen deaminase</fullName>
        <shortName evidence="8">PBG</shortName>
        <ecNumber evidence="8">2.5.1.61</ecNumber>
    </recommendedName>
    <alternativeName>
        <fullName evidence="8">Hydroxymethylbilane synthase</fullName>
        <shortName evidence="8">HMBS</shortName>
    </alternativeName>
    <alternativeName>
        <fullName evidence="8">Pre-uroporphyrinogen synthase</fullName>
    </alternativeName>
</protein>
<comment type="miscellaneous">
    <text evidence="8">The porphobilinogen subunits are added to the dipyrromethane group.</text>
</comment>
<dbReference type="Pfam" id="PF01379">
    <property type="entry name" value="Porphobil_deam"/>
    <property type="match status" value="1"/>
</dbReference>
<gene>
    <name evidence="8 11" type="primary">hemC</name>
    <name evidence="11" type="ORF">FE810_11220</name>
</gene>
<name>A0A5R9IN12_9GAMM</name>
<evidence type="ECO:0000259" key="9">
    <source>
        <dbReference type="Pfam" id="PF01379"/>
    </source>
</evidence>
<evidence type="ECO:0000256" key="2">
    <source>
        <dbReference type="ARBA" id="ARBA00004735"/>
    </source>
</evidence>
<evidence type="ECO:0000256" key="8">
    <source>
        <dbReference type="HAMAP-Rule" id="MF_00260"/>
    </source>
</evidence>
<dbReference type="InterPro" id="IPR022417">
    <property type="entry name" value="Porphobilin_deaminase_N"/>
</dbReference>
<evidence type="ECO:0000256" key="7">
    <source>
        <dbReference type="ARBA" id="ARBA00048169"/>
    </source>
</evidence>
<evidence type="ECO:0000256" key="5">
    <source>
        <dbReference type="ARBA" id="ARBA00022679"/>
    </source>
</evidence>
<comment type="pathway">
    <text evidence="2">Porphyrin-containing compound metabolism; protoporphyrin-IX biosynthesis; coproporphyrinogen-III from 5-aminolevulinate: step 2/4.</text>
</comment>
<dbReference type="PROSITE" id="PS00533">
    <property type="entry name" value="PORPHOBILINOGEN_DEAM"/>
    <property type="match status" value="1"/>
</dbReference>
<dbReference type="HAMAP" id="MF_00260">
    <property type="entry name" value="Porphobil_deam"/>
    <property type="match status" value="1"/>
</dbReference>
<dbReference type="InterPro" id="IPR000860">
    <property type="entry name" value="HemC"/>
</dbReference>
<dbReference type="EMBL" id="VCBC01000010">
    <property type="protein sequence ID" value="TLU64651.1"/>
    <property type="molecule type" value="Genomic_DNA"/>
</dbReference>
<dbReference type="FunFam" id="3.30.160.40:FF:000002">
    <property type="entry name" value="Porphobilinogen deaminase"/>
    <property type="match status" value="1"/>
</dbReference>
<dbReference type="GO" id="GO:0004418">
    <property type="term" value="F:hydroxymethylbilane synthase activity"/>
    <property type="evidence" value="ECO:0007669"/>
    <property type="project" value="UniProtKB-UniRule"/>
</dbReference>
<comment type="similarity">
    <text evidence="3 8">Belongs to the HMBS family.</text>
</comment>
<dbReference type="FunFam" id="3.40.190.10:FF:000005">
    <property type="entry name" value="Porphobilinogen deaminase"/>
    <property type="match status" value="1"/>
</dbReference>
<keyword evidence="12" id="KW-1185">Reference proteome</keyword>
<dbReference type="Pfam" id="PF03900">
    <property type="entry name" value="Porphobil_deamC"/>
    <property type="match status" value="1"/>
</dbReference>
<feature type="modified residue" description="S-(dipyrrolylmethanemethyl)cysteine" evidence="8">
    <location>
        <position position="250"/>
    </location>
</feature>
<dbReference type="Proteomes" id="UP000307790">
    <property type="component" value="Unassembled WGS sequence"/>
</dbReference>
<evidence type="ECO:0000259" key="10">
    <source>
        <dbReference type="Pfam" id="PF03900"/>
    </source>
</evidence>
<organism evidence="11 12">
    <name type="scientific">Thalassotalea litorea</name>
    <dbReference type="NCBI Taxonomy" id="2020715"/>
    <lineage>
        <taxon>Bacteria</taxon>
        <taxon>Pseudomonadati</taxon>
        <taxon>Pseudomonadota</taxon>
        <taxon>Gammaproteobacteria</taxon>
        <taxon>Alteromonadales</taxon>
        <taxon>Colwelliaceae</taxon>
        <taxon>Thalassotalea</taxon>
    </lineage>
</organism>
<dbReference type="InterPro" id="IPR022419">
    <property type="entry name" value="Porphobilin_deaminase_cofac_BS"/>
</dbReference>
<keyword evidence="6 8" id="KW-0627">Porphyrin biosynthesis</keyword>
<proteinExistence type="inferred from homology"/>
<evidence type="ECO:0000256" key="3">
    <source>
        <dbReference type="ARBA" id="ARBA00005638"/>
    </source>
</evidence>
<evidence type="ECO:0000256" key="6">
    <source>
        <dbReference type="ARBA" id="ARBA00023244"/>
    </source>
</evidence>
<dbReference type="PANTHER" id="PTHR11557:SF0">
    <property type="entry name" value="PORPHOBILINOGEN DEAMINASE"/>
    <property type="match status" value="1"/>
</dbReference>
<comment type="caution">
    <text evidence="11">The sequence shown here is derived from an EMBL/GenBank/DDBJ whole genome shotgun (WGS) entry which is preliminary data.</text>
</comment>
<dbReference type="GO" id="GO:0006782">
    <property type="term" value="P:protoporphyrinogen IX biosynthetic process"/>
    <property type="evidence" value="ECO:0007669"/>
    <property type="project" value="UniProtKB-UniRule"/>
</dbReference>
<evidence type="ECO:0000313" key="11">
    <source>
        <dbReference type="EMBL" id="TLU64651.1"/>
    </source>
</evidence>
<dbReference type="GO" id="GO:0005737">
    <property type="term" value="C:cytoplasm"/>
    <property type="evidence" value="ECO:0007669"/>
    <property type="project" value="UniProtKB-UniRule"/>
</dbReference>
<comment type="subunit">
    <text evidence="4 8">Monomer.</text>
</comment>
<comment type="cofactor">
    <cofactor evidence="8">
        <name>dipyrromethane</name>
        <dbReference type="ChEBI" id="CHEBI:60342"/>
    </cofactor>
    <text evidence="8">Binds 1 dipyrromethane group covalently.</text>
</comment>
<comment type="catalytic activity">
    <reaction evidence="7 8">
        <text>4 porphobilinogen + H2O = hydroxymethylbilane + 4 NH4(+)</text>
        <dbReference type="Rhea" id="RHEA:13185"/>
        <dbReference type="ChEBI" id="CHEBI:15377"/>
        <dbReference type="ChEBI" id="CHEBI:28938"/>
        <dbReference type="ChEBI" id="CHEBI:57845"/>
        <dbReference type="ChEBI" id="CHEBI:58126"/>
        <dbReference type="EC" id="2.5.1.61"/>
    </reaction>
</comment>
<evidence type="ECO:0000313" key="12">
    <source>
        <dbReference type="Proteomes" id="UP000307790"/>
    </source>
</evidence>
<dbReference type="EC" id="2.5.1.61" evidence="8"/>
<sequence>MSELTSPNASNNVLTIATRKSALAMWQAEYVKARLEHFHPELTVELLPMVTKGDIILDSPLAKVGGKGLFVKELEIAMLEGRADIAVHSMKDVPVDFPEGLGLQVICEREDPRDAFVSNHFDNIDALPQGAVVGTSSLRRQCQLNAMRPDLIIKDLRGNVNTRLAKLDNGDYDAIILAAAGLIRLEMPDRIRQYIEPEVMLPANGQGAVGIECRLDDQRIKALLAPLEHQQTRIRVLAERAMNTQLQGGCQVPIGGYATINDSQLTLKGLVGRPDGSEIIEAEISGDITEAQKLGQVLADELLESGAKAILEELYGKD</sequence>
<feature type="domain" description="Porphobilinogen deaminase C-terminal" evidence="10">
    <location>
        <begin position="234"/>
        <end position="303"/>
    </location>
</feature>
<evidence type="ECO:0000256" key="4">
    <source>
        <dbReference type="ARBA" id="ARBA00011245"/>
    </source>
</evidence>
<accession>A0A5R9IN12</accession>
<dbReference type="InterPro" id="IPR036803">
    <property type="entry name" value="Porphobilinogen_deaminase_C_sf"/>
</dbReference>
<dbReference type="PANTHER" id="PTHR11557">
    <property type="entry name" value="PORPHOBILINOGEN DEAMINASE"/>
    <property type="match status" value="1"/>
</dbReference>
<reference evidence="11 12" key="1">
    <citation type="submission" date="2019-05" db="EMBL/GenBank/DDBJ databases">
        <title>Genome sequences of Thalassotalea litorea 1K03283.</title>
        <authorList>
            <person name="Zhang D."/>
        </authorList>
    </citation>
    <scope>NUCLEOTIDE SEQUENCE [LARGE SCALE GENOMIC DNA]</scope>
    <source>
        <strain evidence="11 12">MCCC 1K03283</strain>
    </source>
</reference>
<dbReference type="PRINTS" id="PR00151">
    <property type="entry name" value="PORPHBDMNASE"/>
</dbReference>
<dbReference type="Gene3D" id="3.30.160.40">
    <property type="entry name" value="Porphobilinogen deaminase, C-terminal domain"/>
    <property type="match status" value="1"/>
</dbReference>
<dbReference type="InterPro" id="IPR022418">
    <property type="entry name" value="Porphobilinogen_deaminase_C"/>
</dbReference>
<dbReference type="FunFam" id="3.40.190.10:FF:000004">
    <property type="entry name" value="Porphobilinogen deaminase"/>
    <property type="match status" value="1"/>
</dbReference>
<dbReference type="UniPathway" id="UPA00251">
    <property type="reaction ID" value="UER00319"/>
</dbReference>
<dbReference type="PIRSF" id="PIRSF001438">
    <property type="entry name" value="4pyrrol_synth_OHMeBilane_synth"/>
    <property type="match status" value="1"/>
</dbReference>
<keyword evidence="5 8" id="KW-0808">Transferase</keyword>
<evidence type="ECO:0000256" key="1">
    <source>
        <dbReference type="ARBA" id="ARBA00002869"/>
    </source>
</evidence>
<dbReference type="RefSeq" id="WP_138320149.1">
    <property type="nucleotide sequence ID" value="NZ_VCBC01000010.1"/>
</dbReference>
<dbReference type="SUPFAM" id="SSF53850">
    <property type="entry name" value="Periplasmic binding protein-like II"/>
    <property type="match status" value="1"/>
</dbReference>
<feature type="domain" description="Porphobilinogen deaminase N-terminal" evidence="9">
    <location>
        <begin position="14"/>
        <end position="221"/>
    </location>
</feature>
<comment type="function">
    <text evidence="1 8">Tetrapolymerization of the monopyrrole PBG into the hydroxymethylbilane pre-uroporphyrinogen in several discrete steps.</text>
</comment>
<dbReference type="NCBIfam" id="TIGR00212">
    <property type="entry name" value="hemC"/>
    <property type="match status" value="1"/>
</dbReference>
<dbReference type="Gene3D" id="3.40.190.10">
    <property type="entry name" value="Periplasmic binding protein-like II"/>
    <property type="match status" value="2"/>
</dbReference>
<dbReference type="AlphaFoldDB" id="A0A5R9IN12"/>